<keyword evidence="3 6" id="KW-0378">Hydrolase</keyword>
<feature type="domain" description="Oligopeptidase F N-terminal" evidence="8">
    <location>
        <begin position="121"/>
        <end position="183"/>
    </location>
</feature>
<keyword evidence="2 6" id="KW-0479">Metal-binding</keyword>
<dbReference type="Pfam" id="PF08439">
    <property type="entry name" value="Peptidase_M3_N"/>
    <property type="match status" value="1"/>
</dbReference>
<dbReference type="InterPro" id="IPR011977">
    <property type="entry name" value="Pept_M3B_clade3"/>
</dbReference>
<dbReference type="InterPro" id="IPR001567">
    <property type="entry name" value="Pept_M3A_M3B_dom"/>
</dbReference>
<feature type="domain" description="Peptidase M3A/M3B catalytic" evidence="7">
    <location>
        <begin position="204"/>
        <end position="582"/>
    </location>
</feature>
<evidence type="ECO:0000256" key="1">
    <source>
        <dbReference type="ARBA" id="ARBA00022670"/>
    </source>
</evidence>
<comment type="similarity">
    <text evidence="6">Belongs to the peptidase M3 family.</text>
</comment>
<dbReference type="InterPro" id="IPR001333">
    <property type="entry name" value="Peptidase_M32_Taq"/>
</dbReference>
<keyword evidence="4 6" id="KW-0862">Zinc</keyword>
<keyword evidence="10" id="KW-1185">Reference proteome</keyword>
<protein>
    <submittedName>
        <fullName evidence="9">Oligoendopeptidase, pepF/M3 family</fullName>
    </submittedName>
</protein>
<dbReference type="Gene3D" id="1.20.140.70">
    <property type="entry name" value="Oligopeptidase f, N-terminal domain"/>
    <property type="match status" value="1"/>
</dbReference>
<proteinExistence type="inferred from homology"/>
<dbReference type="GO" id="GO:0004181">
    <property type="term" value="F:metallocarboxypeptidase activity"/>
    <property type="evidence" value="ECO:0007669"/>
    <property type="project" value="InterPro"/>
</dbReference>
<dbReference type="NCBIfam" id="TIGR02290">
    <property type="entry name" value="M3_fam_3"/>
    <property type="match status" value="1"/>
</dbReference>
<gene>
    <name evidence="9" type="ORF">SAMN05216231_2591</name>
</gene>
<evidence type="ECO:0000259" key="8">
    <source>
        <dbReference type="Pfam" id="PF08439"/>
    </source>
</evidence>
<evidence type="ECO:0000256" key="5">
    <source>
        <dbReference type="ARBA" id="ARBA00023049"/>
    </source>
</evidence>
<accession>A0A1H1DUZ8</accession>
<sequence length="600" mass="68955">MGGVLYPVNWNLDSLFNAGSNSIQLQDQIEYIKKDVNNFEEKVVNLKALKDSDGAKIVAELIQDIENIKLQLSQISSFITCLLAEDVSDKNAAIWKERVSSHRAHFNSLVRRFQLALALTNDTNWIDIIESEELTNYQFLLGEWRKEANTLLSDQEENTISSLMVDGYHGWGDLYHSSVAEMRIDIPVEGKVKELAVGQARNLRSHENGEVRRQSAALLEKAWAQKSDTFATILNRIAGFRLQVYNRKGIQNVLYEPLKDNRMKEETLGAMWKVVNQHKQPFANYLNNKAKMLGKEKLPSFDFWAPANKSMQTIDYQDGVDFILNHFSRFGSELENFTRYAFNKKWVEAEDRSNKSAIAFCAGFPLSEESRVFMTYGGHITDVLTLAHELGHAFHNHAMNAVDHINRQYPMSIAETASTFAEMIVLNAAMEEADSPEERLFLLDEKLKRSVMNFMNIHSRFLFETRFYEERKKGMVSPSRLNQLMDQAIDEAYDGALEDIPAYTWASTPHFYITDKPLYNFPYTFGYLFALSVYAKGKEEGKEFEARYMALLRDSGSMSIEDLAMKHLEEDITQEGFWEKGMQLCIKDAEDFIQLAAEFR</sequence>
<name>A0A1H1DUZ8_9BACI</name>
<dbReference type="Pfam" id="PF01432">
    <property type="entry name" value="Peptidase_M3"/>
    <property type="match status" value="1"/>
</dbReference>
<reference evidence="9 10" key="1">
    <citation type="submission" date="2016-10" db="EMBL/GenBank/DDBJ databases">
        <authorList>
            <person name="de Groot N.N."/>
        </authorList>
    </citation>
    <scope>NUCLEOTIDE SEQUENCE [LARGE SCALE GENOMIC DNA]</scope>
    <source>
        <strain evidence="9 10">CGMCC 1.10449</strain>
    </source>
</reference>
<organism evidence="9 10">
    <name type="scientific">Virgibacillus salinus</name>
    <dbReference type="NCBI Taxonomy" id="553311"/>
    <lineage>
        <taxon>Bacteria</taxon>
        <taxon>Bacillati</taxon>
        <taxon>Bacillota</taxon>
        <taxon>Bacilli</taxon>
        <taxon>Bacillales</taxon>
        <taxon>Bacillaceae</taxon>
        <taxon>Virgibacillus</taxon>
    </lineage>
</organism>
<dbReference type="CDD" id="cd09607">
    <property type="entry name" value="M3B_PepF"/>
    <property type="match status" value="1"/>
</dbReference>
<dbReference type="Proteomes" id="UP000199444">
    <property type="component" value="Unassembled WGS sequence"/>
</dbReference>
<dbReference type="SUPFAM" id="SSF55486">
    <property type="entry name" value="Metalloproteases ('zincins'), catalytic domain"/>
    <property type="match status" value="1"/>
</dbReference>
<evidence type="ECO:0000256" key="6">
    <source>
        <dbReference type="RuleBase" id="RU003435"/>
    </source>
</evidence>
<dbReference type="GO" id="GO:0046872">
    <property type="term" value="F:metal ion binding"/>
    <property type="evidence" value="ECO:0007669"/>
    <property type="project" value="UniProtKB-UniRule"/>
</dbReference>
<evidence type="ECO:0000313" key="9">
    <source>
        <dbReference type="EMBL" id="SDQ80341.1"/>
    </source>
</evidence>
<dbReference type="AlphaFoldDB" id="A0A1H1DUZ8"/>
<keyword evidence="5 6" id="KW-0482">Metalloprotease</keyword>
<dbReference type="PANTHER" id="PTHR34217">
    <property type="entry name" value="METAL-DEPENDENT CARBOXYPEPTIDASE"/>
    <property type="match status" value="1"/>
</dbReference>
<dbReference type="InterPro" id="IPR013647">
    <property type="entry name" value="OligopepF_N_dom"/>
</dbReference>
<dbReference type="GO" id="GO:0004222">
    <property type="term" value="F:metalloendopeptidase activity"/>
    <property type="evidence" value="ECO:0007669"/>
    <property type="project" value="InterPro"/>
</dbReference>
<evidence type="ECO:0000256" key="2">
    <source>
        <dbReference type="ARBA" id="ARBA00022723"/>
    </source>
</evidence>
<dbReference type="GO" id="GO:0006508">
    <property type="term" value="P:proteolysis"/>
    <property type="evidence" value="ECO:0007669"/>
    <property type="project" value="UniProtKB-KW"/>
</dbReference>
<evidence type="ECO:0000313" key="10">
    <source>
        <dbReference type="Proteomes" id="UP000199444"/>
    </source>
</evidence>
<evidence type="ECO:0000259" key="7">
    <source>
        <dbReference type="Pfam" id="PF01432"/>
    </source>
</evidence>
<evidence type="ECO:0000256" key="4">
    <source>
        <dbReference type="ARBA" id="ARBA00022833"/>
    </source>
</evidence>
<keyword evidence="1 6" id="KW-0645">Protease</keyword>
<dbReference type="EMBL" id="FNKD01000003">
    <property type="protein sequence ID" value="SDQ80341.1"/>
    <property type="molecule type" value="Genomic_DNA"/>
</dbReference>
<dbReference type="InterPro" id="IPR042088">
    <property type="entry name" value="OligoPept_F_C"/>
</dbReference>
<comment type="cofactor">
    <cofactor evidence="6">
        <name>Zn(2+)</name>
        <dbReference type="ChEBI" id="CHEBI:29105"/>
    </cofactor>
    <text evidence="6">Binds 1 zinc ion.</text>
</comment>
<dbReference type="InterPro" id="IPR034006">
    <property type="entry name" value="M3B_PepF_2"/>
</dbReference>
<evidence type="ECO:0000256" key="3">
    <source>
        <dbReference type="ARBA" id="ARBA00022801"/>
    </source>
</evidence>
<dbReference type="PANTHER" id="PTHR34217:SF1">
    <property type="entry name" value="CARBOXYPEPTIDASE 1"/>
    <property type="match status" value="1"/>
</dbReference>
<dbReference type="Gene3D" id="1.10.1370.20">
    <property type="entry name" value="Oligoendopeptidase f, C-terminal domain"/>
    <property type="match status" value="1"/>
</dbReference>
<dbReference type="RefSeq" id="WP_092493403.1">
    <property type="nucleotide sequence ID" value="NZ_FNKD01000003.1"/>
</dbReference>
<dbReference type="STRING" id="553311.SAMN05216231_2591"/>